<dbReference type="OrthoDB" id="431454at2759"/>
<feature type="coiled-coil region" evidence="1">
    <location>
        <begin position="486"/>
        <end position="596"/>
    </location>
</feature>
<accession>A0A8H5CNK6</accession>
<dbReference type="InterPro" id="IPR011990">
    <property type="entry name" value="TPR-like_helical_dom_sf"/>
</dbReference>
<proteinExistence type="predicted"/>
<name>A0A8H5CNK6_9AGAR</name>
<dbReference type="InterPro" id="IPR019734">
    <property type="entry name" value="TPR_rpt"/>
</dbReference>
<evidence type="ECO:0000313" key="2">
    <source>
        <dbReference type="EMBL" id="KAF5344748.1"/>
    </source>
</evidence>
<dbReference type="Gene3D" id="1.25.40.10">
    <property type="entry name" value="Tetratricopeptide repeat domain"/>
    <property type="match status" value="2"/>
</dbReference>
<dbReference type="PANTHER" id="PTHR47691:SF3">
    <property type="entry name" value="HTH-TYPE TRANSCRIPTIONAL REGULATOR RV0890C-RELATED"/>
    <property type="match status" value="1"/>
</dbReference>
<dbReference type="Pfam" id="PF13424">
    <property type="entry name" value="TPR_12"/>
    <property type="match status" value="3"/>
</dbReference>
<feature type="coiled-coil region" evidence="1">
    <location>
        <begin position="653"/>
        <end position="716"/>
    </location>
</feature>
<sequence length="897" mass="101806">MENAMIKRKFAGRGYFIPCEILPDATKLIQGLVRAIGLQPIQGKGSYELLLDYLEGSQKILLILDNFETPWNGEDQAKVKNFINTICSLKSASVIVTMRGIDGPRGIKWHKLGGQSGLPPLELGPAKEAFCSFSSDGNYAIEQDDPTLKELLIQMDGMPLAIMLIAQHAKDLPLKDLMERWNIQKTAVLKELGRQNDRLTNVEMSIELTLDIIGEQLSITAKHLLKLVAFLPNGIPNWLDNLHKMLDIFPDTKMEVLLLIKSCLIYEAEHKTLKILTPIGEYIMKIFGRPEHLENHIWRFYKSLIDNLPQNSIGGDIQLGLHIANIFKILNIQIEKSFEKSHMNVLNQLHNYSQYFPSLVPLVEKYLGWQSQMSFTDQVELMFLQEYMLTFMGEYSKSIAIINGIEKLHQHQMNQGTSDLEVINSSSSISINYTMEQTQAECYQRLGMISYYQSDHKESQCKIQQAMDIYKRIGNMKGVAQCLEHLGEISRMLDQYEEAKVMLEQAKKQFDDIGDRWGAARCLKSLGNIRYMLSQYEEAKTMLQQAKKQFEEIRARLGVAQCLKSLGYISYMLSQYEEAKVMLEQAKEQFKEIGDRRGAAQCLQSLGDISYMLSQYEEAKVMFKQAKEQFEEIGDRLGAAQCLRSLGDISYMLSQYEEAKVMLEQAKEQSEEIGDRRGAAECLKSLGNISYMLGQYEEAKVMLQQAKKQFEEIGDRLGASQCLRSLGDISYMLGQYEEAKVILEEAKKHFEAIGDRMGAAQCLQSLGDIRQMLGQYEEAKVMLQHAKDQFEEIGSRVGVAHCLDSLGKIAYKQGCFIDARLNVEKAKEYYEAMGILNWVADCIRILDQIQEASAVHTQPHSIEVETLQEANPPLAVEGQRDSADVESQESCGCCQIV</sequence>
<evidence type="ECO:0000256" key="1">
    <source>
        <dbReference type="SAM" id="Coils"/>
    </source>
</evidence>
<reference evidence="2 3" key="1">
    <citation type="journal article" date="2020" name="ISME J.">
        <title>Uncovering the hidden diversity of litter-decomposition mechanisms in mushroom-forming fungi.</title>
        <authorList>
            <person name="Floudas D."/>
            <person name="Bentzer J."/>
            <person name="Ahren D."/>
            <person name="Johansson T."/>
            <person name="Persson P."/>
            <person name="Tunlid A."/>
        </authorList>
    </citation>
    <scope>NUCLEOTIDE SEQUENCE [LARGE SCALE GENOMIC DNA]</scope>
    <source>
        <strain evidence="2 3">CBS 291.85</strain>
    </source>
</reference>
<dbReference type="EMBL" id="JAACJM010000119">
    <property type="protein sequence ID" value="KAF5344748.1"/>
    <property type="molecule type" value="Genomic_DNA"/>
</dbReference>
<evidence type="ECO:0000313" key="3">
    <source>
        <dbReference type="Proteomes" id="UP000559256"/>
    </source>
</evidence>
<dbReference type="PANTHER" id="PTHR47691">
    <property type="entry name" value="REGULATOR-RELATED"/>
    <property type="match status" value="1"/>
</dbReference>
<dbReference type="AlphaFoldDB" id="A0A8H5CNK6"/>
<evidence type="ECO:0008006" key="4">
    <source>
        <dbReference type="Google" id="ProtNLM"/>
    </source>
</evidence>
<keyword evidence="3" id="KW-1185">Reference proteome</keyword>
<keyword evidence="1" id="KW-0175">Coiled coil</keyword>
<gene>
    <name evidence="2" type="ORF">D9758_015288</name>
</gene>
<protein>
    <recommendedName>
        <fullName evidence="4">TPR-like protein</fullName>
    </recommendedName>
</protein>
<comment type="caution">
    <text evidence="2">The sequence shown here is derived from an EMBL/GenBank/DDBJ whole genome shotgun (WGS) entry which is preliminary data.</text>
</comment>
<organism evidence="2 3">
    <name type="scientific">Tetrapyrgos nigripes</name>
    <dbReference type="NCBI Taxonomy" id="182062"/>
    <lineage>
        <taxon>Eukaryota</taxon>
        <taxon>Fungi</taxon>
        <taxon>Dikarya</taxon>
        <taxon>Basidiomycota</taxon>
        <taxon>Agaricomycotina</taxon>
        <taxon>Agaricomycetes</taxon>
        <taxon>Agaricomycetidae</taxon>
        <taxon>Agaricales</taxon>
        <taxon>Marasmiineae</taxon>
        <taxon>Marasmiaceae</taxon>
        <taxon>Tetrapyrgos</taxon>
    </lineage>
</organism>
<dbReference type="SMART" id="SM00028">
    <property type="entry name" value="TPR"/>
    <property type="match status" value="10"/>
</dbReference>
<dbReference type="Proteomes" id="UP000559256">
    <property type="component" value="Unassembled WGS sequence"/>
</dbReference>
<dbReference type="SUPFAM" id="SSF48452">
    <property type="entry name" value="TPR-like"/>
    <property type="match status" value="3"/>
</dbReference>